<feature type="region of interest" description="Disordered" evidence="1">
    <location>
        <begin position="1"/>
        <end position="20"/>
    </location>
</feature>
<protein>
    <submittedName>
        <fullName evidence="2">RCG38946</fullName>
    </submittedName>
</protein>
<evidence type="ECO:0000313" key="3">
    <source>
        <dbReference type="Proteomes" id="UP000234681"/>
    </source>
</evidence>
<organism evidence="2 3">
    <name type="scientific">Rattus norvegicus</name>
    <name type="common">Rat</name>
    <dbReference type="NCBI Taxonomy" id="10116"/>
    <lineage>
        <taxon>Eukaryota</taxon>
        <taxon>Metazoa</taxon>
        <taxon>Chordata</taxon>
        <taxon>Craniata</taxon>
        <taxon>Vertebrata</taxon>
        <taxon>Euteleostomi</taxon>
        <taxon>Mammalia</taxon>
        <taxon>Eutheria</taxon>
        <taxon>Euarchontoglires</taxon>
        <taxon>Glires</taxon>
        <taxon>Rodentia</taxon>
        <taxon>Myomorpha</taxon>
        <taxon>Muroidea</taxon>
        <taxon>Muridae</taxon>
        <taxon>Murinae</taxon>
        <taxon>Rattus</taxon>
    </lineage>
</organism>
<evidence type="ECO:0000256" key="1">
    <source>
        <dbReference type="SAM" id="MobiDB-lite"/>
    </source>
</evidence>
<feature type="non-terminal residue" evidence="2">
    <location>
        <position position="78"/>
    </location>
</feature>
<feature type="region of interest" description="Disordered" evidence="1">
    <location>
        <begin position="58"/>
        <end position="78"/>
    </location>
</feature>
<dbReference type="EMBL" id="CH474063">
    <property type="protein sequence ID" value="EDL86356.1"/>
    <property type="molecule type" value="Genomic_DNA"/>
</dbReference>
<gene>
    <name evidence="2" type="ORF">rCG_38946</name>
</gene>
<accession>A6KL65</accession>
<evidence type="ECO:0000313" key="2">
    <source>
        <dbReference type="EMBL" id="EDL86356.1"/>
    </source>
</evidence>
<reference evidence="2 3" key="1">
    <citation type="submission" date="2005-09" db="EMBL/GenBank/DDBJ databases">
        <authorList>
            <person name="Mural R.J."/>
            <person name="Li P.W."/>
            <person name="Adams M.D."/>
            <person name="Amanatides P.G."/>
            <person name="Baden-Tillson H."/>
            <person name="Barnstead M."/>
            <person name="Chin S.H."/>
            <person name="Dew I."/>
            <person name="Evans C.A."/>
            <person name="Ferriera S."/>
            <person name="Flanigan M."/>
            <person name="Fosler C."/>
            <person name="Glodek A."/>
            <person name="Gu Z."/>
            <person name="Holt R.A."/>
            <person name="Jennings D."/>
            <person name="Kraft C.L."/>
            <person name="Lu F."/>
            <person name="Nguyen T."/>
            <person name="Nusskern D.R."/>
            <person name="Pfannkoch C.M."/>
            <person name="Sitter C."/>
            <person name="Sutton G.G."/>
            <person name="Venter J.C."/>
            <person name="Wang Z."/>
            <person name="Woodage T."/>
            <person name="Zheng X.H."/>
            <person name="Zhong F."/>
        </authorList>
    </citation>
    <scope>NUCLEOTIDE SEQUENCE [LARGE SCALE GENOMIC DNA]</scope>
    <source>
        <strain>BN</strain>
        <strain evidence="3">Sprague-Dawley</strain>
    </source>
</reference>
<name>A6KL65_RAT</name>
<sequence>MQGKNAEKGAPNPGCTERRKDSGLCLLKRVAILSTLKLKPVPFSPSPYPQFWRPLEQVAAGSGSARHASPGAGAEPRP</sequence>
<proteinExistence type="predicted"/>
<dbReference type="AlphaFoldDB" id="A6KL65"/>
<dbReference type="Proteomes" id="UP000234681">
    <property type="component" value="Chromosome X"/>
</dbReference>